<dbReference type="EMBL" id="JAUTXT010000017">
    <property type="protein sequence ID" value="KAK3674940.1"/>
    <property type="molecule type" value="Genomic_DNA"/>
</dbReference>
<gene>
    <name evidence="2" type="ORF">LTR78_005284</name>
</gene>
<feature type="region of interest" description="Disordered" evidence="1">
    <location>
        <begin position="1"/>
        <end position="40"/>
    </location>
</feature>
<proteinExistence type="predicted"/>
<evidence type="ECO:0000256" key="1">
    <source>
        <dbReference type="SAM" id="MobiDB-lite"/>
    </source>
</evidence>
<accession>A0AAE1C1V4</accession>
<sequence>MASTSFKAPLPTTPFDDKTEDDPFMLFPEWQHPPSALRHDHPDYIKQQQEADDAEFKKPLQRGTPIDKTELILRILHRGPYATKPPKQPIFATSTTAKRQSAHYTSDCGSPMKLT</sequence>
<reference evidence="2" key="1">
    <citation type="submission" date="2023-07" db="EMBL/GenBank/DDBJ databases">
        <title>Black Yeasts Isolated from many extreme environments.</title>
        <authorList>
            <person name="Coleine C."/>
            <person name="Stajich J.E."/>
            <person name="Selbmann L."/>
        </authorList>
    </citation>
    <scope>NUCLEOTIDE SEQUENCE</scope>
    <source>
        <strain evidence="2">CCFEE 5485</strain>
    </source>
</reference>
<name>A0AAE1C1V4_9PEZI</name>
<protein>
    <submittedName>
        <fullName evidence="2">Uncharacterized protein</fullName>
    </submittedName>
</protein>
<dbReference type="AlphaFoldDB" id="A0AAE1C1V4"/>
<feature type="region of interest" description="Disordered" evidence="1">
    <location>
        <begin position="78"/>
        <end position="115"/>
    </location>
</feature>
<keyword evidence="3" id="KW-1185">Reference proteome</keyword>
<evidence type="ECO:0000313" key="3">
    <source>
        <dbReference type="Proteomes" id="UP001274830"/>
    </source>
</evidence>
<dbReference type="Proteomes" id="UP001274830">
    <property type="component" value="Unassembled WGS sequence"/>
</dbReference>
<organism evidence="2 3">
    <name type="scientific">Recurvomyces mirabilis</name>
    <dbReference type="NCBI Taxonomy" id="574656"/>
    <lineage>
        <taxon>Eukaryota</taxon>
        <taxon>Fungi</taxon>
        <taxon>Dikarya</taxon>
        <taxon>Ascomycota</taxon>
        <taxon>Pezizomycotina</taxon>
        <taxon>Dothideomycetes</taxon>
        <taxon>Dothideomycetidae</taxon>
        <taxon>Mycosphaerellales</taxon>
        <taxon>Teratosphaeriaceae</taxon>
        <taxon>Recurvomyces</taxon>
    </lineage>
</organism>
<evidence type="ECO:0000313" key="2">
    <source>
        <dbReference type="EMBL" id="KAK3674940.1"/>
    </source>
</evidence>
<feature type="compositionally biased region" description="Polar residues" evidence="1">
    <location>
        <begin position="91"/>
        <end position="108"/>
    </location>
</feature>
<comment type="caution">
    <text evidence="2">The sequence shown here is derived from an EMBL/GenBank/DDBJ whole genome shotgun (WGS) entry which is preliminary data.</text>
</comment>